<dbReference type="PROSITE" id="PS51913">
    <property type="entry name" value="HTH_HARE"/>
    <property type="match status" value="1"/>
</dbReference>
<evidence type="ECO:0000256" key="3">
    <source>
        <dbReference type="ARBA" id="ARBA00022679"/>
    </source>
</evidence>
<dbReference type="GO" id="GO:0000428">
    <property type="term" value="C:DNA-directed RNA polymerase complex"/>
    <property type="evidence" value="ECO:0007669"/>
    <property type="project" value="UniProtKB-KW"/>
</dbReference>
<dbReference type="GO" id="GO:0006355">
    <property type="term" value="P:regulation of DNA-templated transcription"/>
    <property type="evidence" value="ECO:0007669"/>
    <property type="project" value="InterPro"/>
</dbReference>
<evidence type="ECO:0000313" key="8">
    <source>
        <dbReference type="EMBL" id="CCE66638.1"/>
    </source>
</evidence>
<dbReference type="InterPro" id="IPR029757">
    <property type="entry name" value="RpoE"/>
</dbReference>
<feature type="domain" description="HTH HARE-type" evidence="7">
    <location>
        <begin position="6"/>
        <end position="76"/>
    </location>
</feature>
<dbReference type="EMBL" id="HE613254">
    <property type="protein sequence ID" value="CCE66638.1"/>
    <property type="molecule type" value="Genomic_DNA"/>
</dbReference>
<dbReference type="OrthoDB" id="400111at2"/>
<dbReference type="NCBIfam" id="TIGR04567">
    <property type="entry name" value="RNAP_delt_lowGC"/>
    <property type="match status" value="1"/>
</dbReference>
<comment type="similarity">
    <text evidence="1">Belongs to the RpoE family.</text>
</comment>
<dbReference type="Gene3D" id="1.10.10.1250">
    <property type="entry name" value="RNA polymerase, subunit delta, N-terminal domain"/>
    <property type="match status" value="1"/>
</dbReference>
<keyword evidence="2 8" id="KW-0240">DNA-directed RNA polymerase</keyword>
<dbReference type="AlphaFoldDB" id="G8C2U0"/>
<evidence type="ECO:0000256" key="6">
    <source>
        <dbReference type="ARBA" id="ARBA00031937"/>
    </source>
</evidence>
<dbReference type="GO" id="GO:0016779">
    <property type="term" value="F:nucleotidyltransferase activity"/>
    <property type="evidence" value="ECO:0007669"/>
    <property type="project" value="UniProtKB-KW"/>
</dbReference>
<evidence type="ECO:0000256" key="1">
    <source>
        <dbReference type="ARBA" id="ARBA00009828"/>
    </source>
</evidence>
<dbReference type="InterPro" id="IPR038087">
    <property type="entry name" value="RNAP_delta_N_dom_sf"/>
</dbReference>
<dbReference type="PATRIC" id="fig|1116213.3.peg.130"/>
<proteinExistence type="inferred from homology"/>
<evidence type="ECO:0000259" key="7">
    <source>
        <dbReference type="PROSITE" id="PS51913"/>
    </source>
</evidence>
<reference evidence="8" key="1">
    <citation type="submission" date="2011-11" db="EMBL/GenBank/DDBJ databases">
        <title>Complete genome sequence of Candidatus Mycoplasma haemominutum.</title>
        <authorList>
            <person name="Barker E.N."/>
            <person name="Darby A.C."/>
            <person name="Helps C.R."/>
            <person name="Peters I.R."/>
            <person name="Hughes M.A."/>
            <person name="Radford A.D."/>
            <person name="Novacco M."/>
            <person name="Boretti F."/>
            <person name="Hofmann-Lehmann R."/>
            <person name="Tasker S."/>
        </authorList>
    </citation>
    <scope>NUCLEOTIDE SEQUENCE</scope>
    <source>
        <strain evidence="8">Birmingham 1</strain>
    </source>
</reference>
<keyword evidence="4" id="KW-0548">Nucleotidyltransferase</keyword>
<organism evidence="8">
    <name type="scientific">Candidatus Mycoplasma haematominutum 'Birmingham 1'</name>
    <dbReference type="NCBI Taxonomy" id="1116213"/>
    <lineage>
        <taxon>Bacteria</taxon>
        <taxon>Bacillati</taxon>
        <taxon>Mycoplasmatota</taxon>
        <taxon>Mollicutes</taxon>
        <taxon>Mycoplasmataceae</taxon>
        <taxon>Mycoplasma</taxon>
    </lineage>
</organism>
<keyword evidence="5" id="KW-0804">Transcription</keyword>
<sequence>MKLNIRELMDIAHEVAIDSFAYQSFNFSSLWSKTWSKAKNFKKEQLEEWIASFYVELLLDPRFVYIGTDKWKLREFMDYNEYLSLVGKRTQDVALRELEIEGSAQTREVEEVSDEELDAQLRGAKVETLEDESYESEEDAEE</sequence>
<dbReference type="HOGENOM" id="CLU_129264_0_0_14"/>
<keyword evidence="3" id="KW-0808">Transferase</keyword>
<protein>
    <recommendedName>
        <fullName evidence="6">RNAP delta factor</fullName>
    </recommendedName>
</protein>
<gene>
    <name evidence="8" type="primary">rpoE</name>
    <name evidence="8" type="ORF">MHM_01200</name>
</gene>
<dbReference type="GO" id="GO:0006351">
    <property type="term" value="P:DNA-templated transcription"/>
    <property type="evidence" value="ECO:0007669"/>
    <property type="project" value="InterPro"/>
</dbReference>
<evidence type="ECO:0000256" key="2">
    <source>
        <dbReference type="ARBA" id="ARBA00022478"/>
    </source>
</evidence>
<evidence type="ECO:0000256" key="5">
    <source>
        <dbReference type="ARBA" id="ARBA00023163"/>
    </source>
</evidence>
<dbReference type="KEGG" id="mhb:MHM_01200"/>
<accession>G8C2U0</accession>
<reference evidence="8" key="2">
    <citation type="submission" date="2011-11" db="EMBL/GenBank/DDBJ databases">
        <authorList>
            <person name="Barker E."/>
        </authorList>
    </citation>
    <scope>NUCLEOTIDE SEQUENCE</scope>
    <source>
        <strain evidence="8">Birmingham 1</strain>
    </source>
</reference>
<dbReference type="RefSeq" id="WP_015511503.1">
    <property type="nucleotide sequence ID" value="NC_021007.1"/>
</dbReference>
<evidence type="ECO:0000256" key="4">
    <source>
        <dbReference type="ARBA" id="ARBA00022695"/>
    </source>
</evidence>
<name>G8C2U0_9MOLU</name>
<dbReference type="InterPro" id="IPR007759">
    <property type="entry name" value="Asxl_HARE-HTH"/>
</dbReference>